<dbReference type="EMBL" id="JAATJS010000002">
    <property type="protein sequence ID" value="NIX75847.1"/>
    <property type="molecule type" value="Genomic_DNA"/>
</dbReference>
<evidence type="ECO:0000256" key="3">
    <source>
        <dbReference type="ARBA" id="ARBA00023163"/>
    </source>
</evidence>
<dbReference type="InterPro" id="IPR028978">
    <property type="entry name" value="Chorismate_lyase_/UTRA_dom_sf"/>
</dbReference>
<dbReference type="InterPro" id="IPR050679">
    <property type="entry name" value="Bact_HTH_transcr_reg"/>
</dbReference>
<comment type="caution">
    <text evidence="6">The sequence shown here is derived from an EMBL/GenBank/DDBJ whole genome shotgun (WGS) entry which is preliminary data.</text>
</comment>
<evidence type="ECO:0000313" key="6">
    <source>
        <dbReference type="EMBL" id="NIX75847.1"/>
    </source>
</evidence>
<accession>A0ABX0V822</accession>
<dbReference type="SUPFAM" id="SSF64288">
    <property type="entry name" value="Chorismate lyase-like"/>
    <property type="match status" value="1"/>
</dbReference>
<dbReference type="PRINTS" id="PR00035">
    <property type="entry name" value="HTHGNTR"/>
</dbReference>
<dbReference type="PANTHER" id="PTHR44846">
    <property type="entry name" value="MANNOSYL-D-GLYCERATE TRANSPORT/METABOLISM SYSTEM REPRESSOR MNGR-RELATED"/>
    <property type="match status" value="1"/>
</dbReference>
<dbReference type="NCBIfam" id="TIGR02018">
    <property type="entry name" value="his_ut_repres"/>
    <property type="match status" value="1"/>
</dbReference>
<dbReference type="InterPro" id="IPR000524">
    <property type="entry name" value="Tscrpt_reg_HTH_GntR"/>
</dbReference>
<gene>
    <name evidence="6" type="primary">hutC</name>
    <name evidence="6" type="ORF">HB375_04355</name>
</gene>
<dbReference type="Pfam" id="PF07702">
    <property type="entry name" value="UTRA"/>
    <property type="match status" value="1"/>
</dbReference>
<dbReference type="RefSeq" id="WP_167671771.1">
    <property type="nucleotide sequence ID" value="NZ_JAATJS010000002.1"/>
</dbReference>
<dbReference type="InterPro" id="IPR010248">
    <property type="entry name" value="His_ut_repres"/>
</dbReference>
<dbReference type="PROSITE" id="PS50949">
    <property type="entry name" value="HTH_GNTR"/>
    <property type="match status" value="1"/>
</dbReference>
<protein>
    <recommendedName>
        <fullName evidence="4">Histidine utilization repressor</fullName>
    </recommendedName>
</protein>
<proteinExistence type="predicted"/>
<sequence length="241" mass="27072">MANGNAKETTLHQKILSDIESRIVSGEWQPGFRLPFEVDLAEQYQCSRMTVNKVMTQLAKSGLIERHRKAGSFVSQPRAQSAVLEIHDIETEVKSLGLPYAYALVQRSERQASAEDRRLMDINEATRLVKLLCVHYAGKKPFCVEERRINASAVPEVSDADFATTPPGQWLLRQVPWSTAEHRIQAVGASAEVARSLGVTKGSACLVVERRTWSNLRPITWVRFTYPGDRHTLVARFTPNT</sequence>
<keyword evidence="3" id="KW-0804">Transcription</keyword>
<keyword evidence="7" id="KW-1185">Reference proteome</keyword>
<dbReference type="InterPro" id="IPR036388">
    <property type="entry name" value="WH-like_DNA-bd_sf"/>
</dbReference>
<dbReference type="SMART" id="SM00345">
    <property type="entry name" value="HTH_GNTR"/>
    <property type="match status" value="1"/>
</dbReference>
<keyword evidence="1" id="KW-0805">Transcription regulation</keyword>
<keyword evidence="2" id="KW-0238">DNA-binding</keyword>
<dbReference type="Proteomes" id="UP000707352">
    <property type="component" value="Unassembled WGS sequence"/>
</dbReference>
<feature type="domain" description="HTH gntR-type" evidence="5">
    <location>
        <begin position="9"/>
        <end position="77"/>
    </location>
</feature>
<dbReference type="CDD" id="cd07377">
    <property type="entry name" value="WHTH_GntR"/>
    <property type="match status" value="1"/>
</dbReference>
<dbReference type="InterPro" id="IPR036390">
    <property type="entry name" value="WH_DNA-bd_sf"/>
</dbReference>
<dbReference type="PANTHER" id="PTHR44846:SF16">
    <property type="entry name" value="TRANSCRIPTIONAL REGULATOR PHNF-RELATED"/>
    <property type="match status" value="1"/>
</dbReference>
<name>A0ABX0V822_9HYPH</name>
<dbReference type="Gene3D" id="1.10.10.10">
    <property type="entry name" value="Winged helix-like DNA-binding domain superfamily/Winged helix DNA-binding domain"/>
    <property type="match status" value="1"/>
</dbReference>
<dbReference type="Pfam" id="PF00392">
    <property type="entry name" value="GntR"/>
    <property type="match status" value="1"/>
</dbReference>
<dbReference type="InterPro" id="IPR011663">
    <property type="entry name" value="UTRA"/>
</dbReference>
<organism evidence="6 7">
    <name type="scientific">Microvirga terricola</name>
    <dbReference type="NCBI Taxonomy" id="2719797"/>
    <lineage>
        <taxon>Bacteria</taxon>
        <taxon>Pseudomonadati</taxon>
        <taxon>Pseudomonadota</taxon>
        <taxon>Alphaproteobacteria</taxon>
        <taxon>Hyphomicrobiales</taxon>
        <taxon>Methylobacteriaceae</taxon>
        <taxon>Microvirga</taxon>
    </lineage>
</organism>
<evidence type="ECO:0000256" key="2">
    <source>
        <dbReference type="ARBA" id="ARBA00023125"/>
    </source>
</evidence>
<dbReference type="SUPFAM" id="SSF46785">
    <property type="entry name" value="Winged helix' DNA-binding domain"/>
    <property type="match status" value="1"/>
</dbReference>
<dbReference type="SMART" id="SM00866">
    <property type="entry name" value="UTRA"/>
    <property type="match status" value="1"/>
</dbReference>
<reference evidence="6 7" key="1">
    <citation type="submission" date="2020-03" db="EMBL/GenBank/DDBJ databases">
        <title>The genome sequence of Microvirga sp. c23x22.</title>
        <authorList>
            <person name="Zhang X."/>
        </authorList>
    </citation>
    <scope>NUCLEOTIDE SEQUENCE [LARGE SCALE GENOMIC DNA]</scope>
    <source>
        <strain evidence="7">c23x22</strain>
    </source>
</reference>
<evidence type="ECO:0000259" key="5">
    <source>
        <dbReference type="PROSITE" id="PS50949"/>
    </source>
</evidence>
<evidence type="ECO:0000256" key="1">
    <source>
        <dbReference type="ARBA" id="ARBA00023015"/>
    </source>
</evidence>
<evidence type="ECO:0000313" key="7">
    <source>
        <dbReference type="Proteomes" id="UP000707352"/>
    </source>
</evidence>
<dbReference type="Gene3D" id="3.40.1410.10">
    <property type="entry name" value="Chorismate lyase-like"/>
    <property type="match status" value="1"/>
</dbReference>
<evidence type="ECO:0000256" key="4">
    <source>
        <dbReference type="NCBIfam" id="TIGR02018"/>
    </source>
</evidence>